<organism evidence="2 3">
    <name type="scientific">Tilletia indica</name>
    <dbReference type="NCBI Taxonomy" id="43049"/>
    <lineage>
        <taxon>Eukaryota</taxon>
        <taxon>Fungi</taxon>
        <taxon>Dikarya</taxon>
        <taxon>Basidiomycota</taxon>
        <taxon>Ustilaginomycotina</taxon>
        <taxon>Exobasidiomycetes</taxon>
        <taxon>Tilletiales</taxon>
        <taxon>Tilletiaceae</taxon>
        <taxon>Tilletia</taxon>
    </lineage>
</organism>
<name>A0A177TFQ8_9BASI</name>
<accession>A0A177TFQ8</accession>
<dbReference type="Proteomes" id="UP000077521">
    <property type="component" value="Unassembled WGS sequence"/>
</dbReference>
<feature type="compositionally biased region" description="Polar residues" evidence="1">
    <location>
        <begin position="11"/>
        <end position="26"/>
    </location>
</feature>
<sequence length="160" mass="17474">MVNQHARRSGRSTPVEGSNSRPTTPTAIVSFGVDALDPTFQPLTNGYSGTNKGTVKRFVAAINEQLIIDYIDPKVKSHTLLEVGEYEHSPHPKKSDLRVDLQQNAEAAGGWNIACQVVNSTIATLWVPNGLKGCKNWIKAQLVEILKGGNPPGRKYKKRA</sequence>
<reference evidence="2" key="2">
    <citation type="journal article" date="2019" name="IMA Fungus">
        <title>Genome sequencing and comparison of five Tilletia species to identify candidate genes for the detection of regulated species infecting wheat.</title>
        <authorList>
            <person name="Nguyen H.D.T."/>
            <person name="Sultana T."/>
            <person name="Kesanakurti P."/>
            <person name="Hambleton S."/>
        </authorList>
    </citation>
    <scope>NUCLEOTIDE SEQUENCE</scope>
    <source>
        <strain evidence="2">DAOMC 236416</strain>
    </source>
</reference>
<gene>
    <name evidence="2" type="ORF">A4X13_0g7037</name>
</gene>
<comment type="caution">
    <text evidence="2">The sequence shown here is derived from an EMBL/GenBank/DDBJ whole genome shotgun (WGS) entry which is preliminary data.</text>
</comment>
<evidence type="ECO:0000256" key="1">
    <source>
        <dbReference type="SAM" id="MobiDB-lite"/>
    </source>
</evidence>
<dbReference type="OrthoDB" id="3385179at2759"/>
<proteinExistence type="predicted"/>
<feature type="region of interest" description="Disordered" evidence="1">
    <location>
        <begin position="1"/>
        <end position="26"/>
    </location>
</feature>
<reference evidence="2" key="1">
    <citation type="submission" date="2016-04" db="EMBL/GenBank/DDBJ databases">
        <authorList>
            <person name="Nguyen H.D."/>
            <person name="Samba Siva P."/>
            <person name="Cullis J."/>
            <person name="Levesque C.A."/>
            <person name="Hambleton S."/>
        </authorList>
    </citation>
    <scope>NUCLEOTIDE SEQUENCE</scope>
    <source>
        <strain evidence="2">DAOMC 236416</strain>
    </source>
</reference>
<keyword evidence="3" id="KW-1185">Reference proteome</keyword>
<protein>
    <submittedName>
        <fullName evidence="2">Uncharacterized protein</fullName>
    </submittedName>
</protein>
<evidence type="ECO:0000313" key="2">
    <source>
        <dbReference type="EMBL" id="KAE8242727.1"/>
    </source>
</evidence>
<dbReference type="AlphaFoldDB" id="A0A177TFQ8"/>
<feature type="compositionally biased region" description="Basic residues" evidence="1">
    <location>
        <begin position="1"/>
        <end position="10"/>
    </location>
</feature>
<evidence type="ECO:0000313" key="3">
    <source>
        <dbReference type="Proteomes" id="UP000077521"/>
    </source>
</evidence>
<dbReference type="EMBL" id="LWDF02000775">
    <property type="protein sequence ID" value="KAE8242727.1"/>
    <property type="molecule type" value="Genomic_DNA"/>
</dbReference>